<dbReference type="EMBL" id="CAEZXM010000272">
    <property type="protein sequence ID" value="CAB4703259.1"/>
    <property type="molecule type" value="Genomic_DNA"/>
</dbReference>
<evidence type="ECO:0000313" key="1">
    <source>
        <dbReference type="EMBL" id="CAB4703259.1"/>
    </source>
</evidence>
<name>A0A6J6PWZ7_9ZZZZ</name>
<gene>
    <name evidence="1" type="ORF">UFOPK2366_01371</name>
</gene>
<proteinExistence type="predicted"/>
<reference evidence="1" key="1">
    <citation type="submission" date="2020-05" db="EMBL/GenBank/DDBJ databases">
        <authorList>
            <person name="Chiriac C."/>
            <person name="Salcher M."/>
            <person name="Ghai R."/>
            <person name="Kavagutti S V."/>
        </authorList>
    </citation>
    <scope>NUCLEOTIDE SEQUENCE</scope>
</reference>
<dbReference type="AlphaFoldDB" id="A0A6J6PWZ7"/>
<accession>A0A6J6PWZ7</accession>
<dbReference type="PROSITE" id="PS51257">
    <property type="entry name" value="PROKAR_LIPOPROTEIN"/>
    <property type="match status" value="1"/>
</dbReference>
<organism evidence="1">
    <name type="scientific">freshwater metagenome</name>
    <dbReference type="NCBI Taxonomy" id="449393"/>
    <lineage>
        <taxon>unclassified sequences</taxon>
        <taxon>metagenomes</taxon>
        <taxon>ecological metagenomes</taxon>
    </lineage>
</organism>
<sequence>MKSALPRLLIVVAFGLAGVSACSSSDSSDTPAADSASVVTAVGTDDQVIEQFAQVWVGQAGLAGFAADQACVMTVAAKLDAADVQKLRENITLPELSSAGQSMLDDSLGKCLAIPAASTTAAP</sequence>
<protein>
    <submittedName>
        <fullName evidence="1">Unannotated protein</fullName>
    </submittedName>
</protein>